<gene>
    <name evidence="2" type="ORF">KCX82_07075</name>
</gene>
<feature type="transmembrane region" description="Helical" evidence="1">
    <location>
        <begin position="6"/>
        <end position="25"/>
    </location>
</feature>
<feature type="transmembrane region" description="Helical" evidence="1">
    <location>
        <begin position="61"/>
        <end position="88"/>
    </location>
</feature>
<keyword evidence="1" id="KW-0472">Membrane</keyword>
<accession>A0A8J7VYU6</accession>
<keyword evidence="1" id="KW-0812">Transmembrane</keyword>
<dbReference type="EMBL" id="JAGSND010000003">
    <property type="protein sequence ID" value="MBR0597627.1"/>
    <property type="molecule type" value="Genomic_DNA"/>
</dbReference>
<sequence length="107" mass="12218">MAIASISIIILLLILAGGILLQIFLSKRESRWPGLILPFLFFGYSLLMVFSLAVYDGMSSWDIFAMLVSTFLLSNIPTLIYLGIYFACREKYKRKKELGKMNIQDLE</sequence>
<protein>
    <submittedName>
        <fullName evidence="2">Uncharacterized protein</fullName>
    </submittedName>
</protein>
<dbReference type="AlphaFoldDB" id="A0A8J7VYU6"/>
<reference evidence="2" key="2">
    <citation type="submission" date="2021-04" db="EMBL/GenBank/DDBJ databases">
        <authorList>
            <person name="Liu J."/>
        </authorList>
    </citation>
    <scope>NUCLEOTIDE SEQUENCE</scope>
    <source>
        <strain evidence="2">BAD-6</strain>
    </source>
</reference>
<evidence type="ECO:0000313" key="2">
    <source>
        <dbReference type="EMBL" id="MBR0597627.1"/>
    </source>
</evidence>
<dbReference type="Proteomes" id="UP000675664">
    <property type="component" value="Unassembled WGS sequence"/>
</dbReference>
<feature type="transmembrane region" description="Helical" evidence="1">
    <location>
        <begin position="32"/>
        <end position="55"/>
    </location>
</feature>
<dbReference type="RefSeq" id="WP_227017754.1">
    <property type="nucleotide sequence ID" value="NZ_JAGSND010000003.1"/>
</dbReference>
<organism evidence="2 3">
    <name type="scientific">Sinanaerobacter chloroacetimidivorans</name>
    <dbReference type="NCBI Taxonomy" id="2818044"/>
    <lineage>
        <taxon>Bacteria</taxon>
        <taxon>Bacillati</taxon>
        <taxon>Bacillota</taxon>
        <taxon>Clostridia</taxon>
        <taxon>Peptostreptococcales</taxon>
        <taxon>Anaerovoracaceae</taxon>
        <taxon>Sinanaerobacter</taxon>
    </lineage>
</organism>
<evidence type="ECO:0000256" key="1">
    <source>
        <dbReference type="SAM" id="Phobius"/>
    </source>
</evidence>
<comment type="caution">
    <text evidence="2">The sequence shown here is derived from an EMBL/GenBank/DDBJ whole genome shotgun (WGS) entry which is preliminary data.</text>
</comment>
<proteinExistence type="predicted"/>
<reference evidence="2" key="1">
    <citation type="submission" date="2021-04" db="EMBL/GenBank/DDBJ databases">
        <title>Sinoanaerobacter chloroacetimidivorans sp. nov., an obligate anaerobic bacterium isolated from anaerobic sludge.</title>
        <authorList>
            <person name="Bao Y."/>
        </authorList>
    </citation>
    <scope>NUCLEOTIDE SEQUENCE</scope>
    <source>
        <strain evidence="2">BAD-6</strain>
    </source>
</reference>
<name>A0A8J7VYU6_9FIRM</name>
<keyword evidence="1" id="KW-1133">Transmembrane helix</keyword>
<evidence type="ECO:0000313" key="3">
    <source>
        <dbReference type="Proteomes" id="UP000675664"/>
    </source>
</evidence>
<keyword evidence="3" id="KW-1185">Reference proteome</keyword>